<dbReference type="RefSeq" id="XP_062735730.1">
    <property type="nucleotide sequence ID" value="XM_062872402.1"/>
</dbReference>
<dbReference type="GeneID" id="87891562"/>
<reference evidence="1 2" key="1">
    <citation type="journal article" date="2023" name="bioRxiv">
        <title>High-quality genome assemblies of four members of thePodospora anserinaspecies complex.</title>
        <authorList>
            <person name="Ament-Velasquez S.L."/>
            <person name="Vogan A.A."/>
            <person name="Wallerman O."/>
            <person name="Hartmann F."/>
            <person name="Gautier V."/>
            <person name="Silar P."/>
            <person name="Giraud T."/>
            <person name="Johannesson H."/>
        </authorList>
    </citation>
    <scope>NUCLEOTIDE SEQUENCE [LARGE SCALE GENOMIC DNA]</scope>
    <source>
        <strain evidence="1 2">CBS 112042</strain>
    </source>
</reference>
<name>A0ABR0FUG1_9PEZI</name>
<protein>
    <submittedName>
        <fullName evidence="1">Uncharacterized protein</fullName>
    </submittedName>
</protein>
<comment type="caution">
    <text evidence="1">The sequence shown here is derived from an EMBL/GenBank/DDBJ whole genome shotgun (WGS) entry which is preliminary data.</text>
</comment>
<gene>
    <name evidence="1" type="ORF">QC761_0046020</name>
</gene>
<sequence>MKACPNLKNFRYDGRSNEFSCRFHFGPEDVMPRLDKFVPNLVSFDLSLNKEFKVTRFGTPWTEKNLLELKGAMDERGVDYDFIFNREL</sequence>
<accession>A0ABR0FUG1</accession>
<dbReference type="EMBL" id="JAFFGZ010000004">
    <property type="protein sequence ID" value="KAK4646754.1"/>
    <property type="molecule type" value="Genomic_DNA"/>
</dbReference>
<evidence type="ECO:0000313" key="1">
    <source>
        <dbReference type="EMBL" id="KAK4646754.1"/>
    </source>
</evidence>
<proteinExistence type="predicted"/>
<dbReference type="Proteomes" id="UP001322138">
    <property type="component" value="Unassembled WGS sequence"/>
</dbReference>
<evidence type="ECO:0000313" key="2">
    <source>
        <dbReference type="Proteomes" id="UP001322138"/>
    </source>
</evidence>
<keyword evidence="2" id="KW-1185">Reference proteome</keyword>
<organism evidence="1 2">
    <name type="scientific">Podospora bellae-mahoneyi</name>
    <dbReference type="NCBI Taxonomy" id="2093777"/>
    <lineage>
        <taxon>Eukaryota</taxon>
        <taxon>Fungi</taxon>
        <taxon>Dikarya</taxon>
        <taxon>Ascomycota</taxon>
        <taxon>Pezizomycotina</taxon>
        <taxon>Sordariomycetes</taxon>
        <taxon>Sordariomycetidae</taxon>
        <taxon>Sordariales</taxon>
        <taxon>Podosporaceae</taxon>
        <taxon>Podospora</taxon>
    </lineage>
</organism>